<evidence type="ECO:0000256" key="1">
    <source>
        <dbReference type="SAM" id="Phobius"/>
    </source>
</evidence>
<feature type="domain" description="NERD" evidence="3">
    <location>
        <begin position="152"/>
        <end position="269"/>
    </location>
</feature>
<keyword evidence="5" id="KW-1185">Reference proteome</keyword>
<dbReference type="RefSeq" id="WP_189484080.1">
    <property type="nucleotide sequence ID" value="NZ_BMYR01000015.1"/>
</dbReference>
<evidence type="ECO:0000313" key="5">
    <source>
        <dbReference type="Proteomes" id="UP000634667"/>
    </source>
</evidence>
<keyword evidence="1" id="KW-0812">Transmembrane</keyword>
<dbReference type="Proteomes" id="UP000634667">
    <property type="component" value="Unassembled WGS sequence"/>
</dbReference>
<accession>A0ABQ2WTJ1</accession>
<feature type="chain" id="PRO_5046849560" description="NERD domain-containing protein" evidence="2">
    <location>
        <begin position="22"/>
        <end position="333"/>
    </location>
</feature>
<dbReference type="PROSITE" id="PS50965">
    <property type="entry name" value="NERD"/>
    <property type="match status" value="1"/>
</dbReference>
<comment type="caution">
    <text evidence="4">The sequence shown here is derived from an EMBL/GenBank/DDBJ whole genome shotgun (WGS) entry which is preliminary data.</text>
</comment>
<evidence type="ECO:0000313" key="4">
    <source>
        <dbReference type="EMBL" id="GGW72033.1"/>
    </source>
</evidence>
<reference evidence="5" key="1">
    <citation type="journal article" date="2019" name="Int. J. Syst. Evol. Microbiol.">
        <title>The Global Catalogue of Microorganisms (GCM) 10K type strain sequencing project: providing services to taxonomists for standard genome sequencing and annotation.</title>
        <authorList>
            <consortium name="The Broad Institute Genomics Platform"/>
            <consortium name="The Broad Institute Genome Sequencing Center for Infectious Disease"/>
            <person name="Wu L."/>
            <person name="Ma J."/>
        </authorList>
    </citation>
    <scope>NUCLEOTIDE SEQUENCE [LARGE SCALE GENOMIC DNA]</scope>
    <source>
        <strain evidence="5">KCTC 23723</strain>
    </source>
</reference>
<name>A0ABQ2WTJ1_9ALTE</name>
<gene>
    <name evidence="4" type="ORF">GCM10008111_30260</name>
</gene>
<dbReference type="EMBL" id="BMYR01000015">
    <property type="protein sequence ID" value="GGW72033.1"/>
    <property type="molecule type" value="Genomic_DNA"/>
</dbReference>
<feature type="transmembrane region" description="Helical" evidence="1">
    <location>
        <begin position="124"/>
        <end position="145"/>
    </location>
</feature>
<dbReference type="InterPro" id="IPR011528">
    <property type="entry name" value="NERD"/>
</dbReference>
<keyword evidence="1" id="KW-0472">Membrane</keyword>
<keyword evidence="1" id="KW-1133">Transmembrane helix</keyword>
<protein>
    <recommendedName>
        <fullName evidence="3">NERD domain-containing protein</fullName>
    </recommendedName>
</protein>
<organism evidence="4 5">
    <name type="scientific">Alishewanella tabrizica</name>
    <dbReference type="NCBI Taxonomy" id="671278"/>
    <lineage>
        <taxon>Bacteria</taxon>
        <taxon>Pseudomonadati</taxon>
        <taxon>Pseudomonadota</taxon>
        <taxon>Gammaproteobacteria</taxon>
        <taxon>Alteromonadales</taxon>
        <taxon>Alteromonadaceae</taxon>
        <taxon>Alishewanella</taxon>
    </lineage>
</organism>
<sequence length="333" mass="38199">MRVLSSVILLLCAVFSQNTFAQQQYTEATCLLLQQQIDRFAAQPESRHYRQALRDFNQHCQNPIAAPAKPLVLSNVPTKTIASSTVASSATEPVVLTATPENTAAVPFKLDMGAMMFSLFQPHIPYIVIFLVALILFRLVFWLLFANQAQFLGAMAEWQLHRVLLQRLPEGYQHYRNLVLQTAQGDLTEIDHLVLSRFGIFVVEVKNYRGWIFGSEQQDYWTVQHFRRKHRFQNPLRQNYKHTEAVKFALGLTSQDCRQVHSVVAFSERAKLKTPLPAHVCYIRRVADYIQQFSQPCFNDEQLRQFAAKLNVTASAKSAMRKAHKQQVTGPHR</sequence>
<evidence type="ECO:0000256" key="2">
    <source>
        <dbReference type="SAM" id="SignalP"/>
    </source>
</evidence>
<proteinExistence type="predicted"/>
<dbReference type="Pfam" id="PF08378">
    <property type="entry name" value="NERD"/>
    <property type="match status" value="1"/>
</dbReference>
<evidence type="ECO:0000259" key="3">
    <source>
        <dbReference type="PROSITE" id="PS50965"/>
    </source>
</evidence>
<feature type="signal peptide" evidence="2">
    <location>
        <begin position="1"/>
        <end position="21"/>
    </location>
</feature>
<keyword evidence="2" id="KW-0732">Signal</keyword>